<dbReference type="InterPro" id="IPR050873">
    <property type="entry name" value="V-ATPase_V0D/AC39_subunit"/>
</dbReference>
<dbReference type="PANTHER" id="PTHR38682:SF1">
    <property type="entry name" value="V-TYPE ATP SYNTHASE SUBUNIT C"/>
    <property type="match status" value="1"/>
</dbReference>
<comment type="similarity">
    <text evidence="1">Belongs to the V-ATPase V0D/AC39 subunit family.</text>
</comment>
<dbReference type="InterPro" id="IPR035067">
    <property type="entry name" value="V-type_ATPase_csu/dsu"/>
</dbReference>
<name>A0A974BKA8_SEDHY</name>
<dbReference type="InterPro" id="IPR044911">
    <property type="entry name" value="V-type_ATPase_csu/dsu_dom_3"/>
</dbReference>
<dbReference type="EMBL" id="JACBNQ010000011">
    <property type="protein sequence ID" value="NYB74593.1"/>
    <property type="molecule type" value="Genomic_DNA"/>
</dbReference>
<dbReference type="GO" id="GO:0046961">
    <property type="term" value="F:proton-transporting ATPase activity, rotational mechanism"/>
    <property type="evidence" value="ECO:0007669"/>
    <property type="project" value="InterPro"/>
</dbReference>
<dbReference type="Gene3D" id="1.20.1690.10">
    <property type="entry name" value="V-type ATP synthase subunit C domain"/>
    <property type="match status" value="2"/>
</dbReference>
<accession>A0A974BKA8</accession>
<evidence type="ECO:0000313" key="5">
    <source>
        <dbReference type="Proteomes" id="UP000611629"/>
    </source>
</evidence>
<keyword evidence="3" id="KW-0406">Ion transport</keyword>
<dbReference type="InterPro" id="IPR036079">
    <property type="entry name" value="ATPase_csu/dsu_sf"/>
</dbReference>
<reference evidence="4" key="1">
    <citation type="submission" date="2020-07" db="EMBL/GenBank/DDBJ databases">
        <title>Genomic analysis of a strain of Sedimentibacter Hydroxybenzoicus DSM7310.</title>
        <authorList>
            <person name="Ma S."/>
        </authorList>
    </citation>
    <scope>NUCLEOTIDE SEQUENCE</scope>
    <source>
        <strain evidence="4">DSM 7310</strain>
    </source>
</reference>
<gene>
    <name evidence="4" type="ORF">HZF24_10650</name>
</gene>
<dbReference type="InterPro" id="IPR002843">
    <property type="entry name" value="ATPase_V0-cplx_csu/dsu"/>
</dbReference>
<dbReference type="RefSeq" id="WP_179238298.1">
    <property type="nucleotide sequence ID" value="NZ_JACBNQ010000011.1"/>
</dbReference>
<dbReference type="NCBIfam" id="NF002266">
    <property type="entry name" value="PRK01198.1-2"/>
    <property type="match status" value="1"/>
</dbReference>
<comment type="caution">
    <text evidence="4">The sequence shown here is derived from an EMBL/GenBank/DDBJ whole genome shotgun (WGS) entry which is preliminary data.</text>
</comment>
<evidence type="ECO:0000256" key="2">
    <source>
        <dbReference type="ARBA" id="ARBA00022448"/>
    </source>
</evidence>
<evidence type="ECO:0000256" key="3">
    <source>
        <dbReference type="ARBA" id="ARBA00023065"/>
    </source>
</evidence>
<evidence type="ECO:0000256" key="1">
    <source>
        <dbReference type="ARBA" id="ARBA00006709"/>
    </source>
</evidence>
<dbReference type="AlphaFoldDB" id="A0A974BKA8"/>
<dbReference type="Pfam" id="PF01992">
    <property type="entry name" value="vATP-synt_AC39"/>
    <property type="match status" value="1"/>
</dbReference>
<keyword evidence="5" id="KW-1185">Reference proteome</keyword>
<dbReference type="SUPFAM" id="SSF103486">
    <property type="entry name" value="V-type ATP synthase subunit C"/>
    <property type="match status" value="1"/>
</dbReference>
<dbReference type="Gene3D" id="1.10.132.50">
    <property type="entry name" value="ATP synthase (C/AC39) subunit, domain 3"/>
    <property type="match status" value="1"/>
</dbReference>
<dbReference type="Proteomes" id="UP000611629">
    <property type="component" value="Unassembled WGS sequence"/>
</dbReference>
<protein>
    <submittedName>
        <fullName evidence="4">V-type ATP synthase subunit C</fullName>
    </submittedName>
</protein>
<evidence type="ECO:0000313" key="4">
    <source>
        <dbReference type="EMBL" id="NYB74593.1"/>
    </source>
</evidence>
<dbReference type="PANTHER" id="PTHR38682">
    <property type="entry name" value="V-TYPE ATP SYNTHASE SUBUNIT C"/>
    <property type="match status" value="1"/>
</dbReference>
<sequence>MAKIKDTDYLFSTARVRSVEKYMLTRERAEKMIDAKTTLDSLRVLNDINYGHGNEIIDPNNYEKLLSEEHKKTYDFISSIAPELDYFNMFLYPYDYHNLKVIMKSEYLSFDSSDILVDTGSIDLKTLKYAVKEREFSSLTESMGKALDEVIETFPKTNDPQQIDIIFDKYCYEEMLNAARETKNDFIIDYIKLQIDVINIKTYVRLKKMDKSWDFFTKVFIGGGDISEQIFIKNYDDSFEKFAEQLSAYGFRDLFLEGTEELTETGKFTTLEKLLDNKLIEYVKSAKYIPFGIEPLAGYLIAKDNEIKIARIILAGKLAGISPELIRERLRETYV</sequence>
<organism evidence="4 5">
    <name type="scientific">Sedimentibacter hydroxybenzoicus DSM 7310</name>
    <dbReference type="NCBI Taxonomy" id="1123245"/>
    <lineage>
        <taxon>Bacteria</taxon>
        <taxon>Bacillati</taxon>
        <taxon>Bacillota</taxon>
        <taxon>Tissierellia</taxon>
        <taxon>Sedimentibacter</taxon>
    </lineage>
</organism>
<keyword evidence="2" id="KW-0813">Transport</keyword>
<proteinExistence type="inferred from homology"/>